<organism evidence="1 2">
    <name type="scientific">Cladonia borealis</name>
    <dbReference type="NCBI Taxonomy" id="184061"/>
    <lineage>
        <taxon>Eukaryota</taxon>
        <taxon>Fungi</taxon>
        <taxon>Dikarya</taxon>
        <taxon>Ascomycota</taxon>
        <taxon>Pezizomycotina</taxon>
        <taxon>Lecanoromycetes</taxon>
        <taxon>OSLEUM clade</taxon>
        <taxon>Lecanoromycetidae</taxon>
        <taxon>Lecanorales</taxon>
        <taxon>Lecanorineae</taxon>
        <taxon>Cladoniaceae</taxon>
        <taxon>Cladonia</taxon>
    </lineage>
</organism>
<evidence type="ECO:0000313" key="2">
    <source>
        <dbReference type="Proteomes" id="UP001166286"/>
    </source>
</evidence>
<proteinExistence type="predicted"/>
<protein>
    <recommendedName>
        <fullName evidence="3">GTP binding protein</fullName>
    </recommendedName>
</protein>
<keyword evidence="2" id="KW-1185">Reference proteome</keyword>
<dbReference type="InterPro" id="IPR016024">
    <property type="entry name" value="ARM-type_fold"/>
</dbReference>
<dbReference type="GO" id="GO:0005085">
    <property type="term" value="F:guanyl-nucleotide exchange factor activity"/>
    <property type="evidence" value="ECO:0007669"/>
    <property type="project" value="InterPro"/>
</dbReference>
<dbReference type="SUPFAM" id="SSF48371">
    <property type="entry name" value="ARM repeat"/>
    <property type="match status" value="1"/>
</dbReference>
<reference evidence="1" key="1">
    <citation type="submission" date="2023-03" db="EMBL/GenBank/DDBJ databases">
        <title>Complete genome of Cladonia borealis.</title>
        <authorList>
            <person name="Park H."/>
        </authorList>
    </citation>
    <scope>NUCLEOTIDE SEQUENCE</scope>
    <source>
        <strain evidence="1">ANT050790</strain>
    </source>
</reference>
<dbReference type="AlphaFoldDB" id="A0AA39QUG2"/>
<dbReference type="InterPro" id="IPR011989">
    <property type="entry name" value="ARM-like"/>
</dbReference>
<comment type="caution">
    <text evidence="1">The sequence shown here is derived from an EMBL/GenBank/DDBJ whole genome shotgun (WGS) entry which is preliminary data.</text>
</comment>
<dbReference type="Gene3D" id="1.25.10.10">
    <property type="entry name" value="Leucine-rich Repeat Variant"/>
    <property type="match status" value="1"/>
</dbReference>
<dbReference type="InterPro" id="IPR040144">
    <property type="entry name" value="RAP1GDS1"/>
</dbReference>
<dbReference type="EMBL" id="JAFEKC020000020">
    <property type="protein sequence ID" value="KAK0508554.1"/>
    <property type="molecule type" value="Genomic_DNA"/>
</dbReference>
<dbReference type="PANTHER" id="PTHR10957">
    <property type="entry name" value="RAP1 GTPASE-GDP DISSOCIATION STIMULATOR 1"/>
    <property type="match status" value="1"/>
</dbReference>
<dbReference type="Proteomes" id="UP001166286">
    <property type="component" value="Unassembled WGS sequence"/>
</dbReference>
<gene>
    <name evidence="1" type="ORF">JMJ35_008830</name>
</gene>
<name>A0AA39QUG2_9LECA</name>
<evidence type="ECO:0008006" key="3">
    <source>
        <dbReference type="Google" id="ProtNLM"/>
    </source>
</evidence>
<evidence type="ECO:0000313" key="1">
    <source>
        <dbReference type="EMBL" id="KAK0508554.1"/>
    </source>
</evidence>
<sequence>MCQIPNTFSLLADHFESVTATDRTDFGIDDWRQTLRAVNNGGSLKDALRIVTATLPELEPTELSVATTLLADGSRHEPWRLPFGTHGILDFYLDHLIRRQTESAWTSDILRLVGNTCADLDVNRERVIAKLDFDALIDRLRCDEQVDLAIVVLNNLCSEYEPGEETARSHQLFPAIIHMLGRNTFNPGLFDQICDLLDSSSISFNPILCPDNAIAILCTASRTPDLEVGNQISLGTAIVALLKHKHFQNLAIMQDDLISILDLIVFSYTQGPVNVTESGKLIDMSVVHKKQETEDEELLSNMRQSLSSSLWDLSSLPEFATKYLFSPHCNSDCLTAMLLWLQTSEPQMQLCACYIFRNLAASDKACSMLVQESKIHTPLVNILESSSDLPVLGEALRLLRNLALPTENKRLIGSGTAIDSVTRCWSRLSSPTLHQAAVGLFRMLMRGCPSNIVHFLGLHSARDVFATSTDGSLFRLWSLYKSSTDPAIKVEVARTVVEIWRTAHKDVPESVSGITEGTIEQARRMHANIAEPVVVMIVESNNASLVTEGWFGLTLMASSKDGSGIVSEALSAQNAWDMLVRTVSGQEVGLENRANSRLLLDKLRKHNPANRPSLSILKTIF</sequence>
<accession>A0AA39QUG2</accession>